<organism evidence="2 3">
    <name type="scientific">Rhodoblastus acidophilus</name>
    <name type="common">Rhodopseudomonas acidophila</name>
    <dbReference type="NCBI Taxonomy" id="1074"/>
    <lineage>
        <taxon>Bacteria</taxon>
        <taxon>Pseudomonadati</taxon>
        <taxon>Pseudomonadota</taxon>
        <taxon>Alphaproteobacteria</taxon>
        <taxon>Hyphomicrobiales</taxon>
        <taxon>Rhodoblastaceae</taxon>
        <taxon>Rhodoblastus</taxon>
    </lineage>
</organism>
<dbReference type="InterPro" id="IPR000182">
    <property type="entry name" value="GNAT_dom"/>
</dbReference>
<evidence type="ECO:0000313" key="3">
    <source>
        <dbReference type="Proteomes" id="UP000198418"/>
    </source>
</evidence>
<name>A0A212QLJ6_RHOAC</name>
<dbReference type="Proteomes" id="UP000198418">
    <property type="component" value="Unassembled WGS sequence"/>
</dbReference>
<dbReference type="EMBL" id="FYDG01000001">
    <property type="protein sequence ID" value="SNB60252.1"/>
    <property type="molecule type" value="Genomic_DNA"/>
</dbReference>
<gene>
    <name evidence="2" type="ORF">SAMN06265338_101770</name>
</gene>
<dbReference type="PROSITE" id="PS51186">
    <property type="entry name" value="GNAT"/>
    <property type="match status" value="1"/>
</dbReference>
<evidence type="ECO:0000259" key="1">
    <source>
        <dbReference type="PROSITE" id="PS51186"/>
    </source>
</evidence>
<keyword evidence="3" id="KW-1185">Reference proteome</keyword>
<accession>A0A212QLJ6</accession>
<dbReference type="AlphaFoldDB" id="A0A212QLJ6"/>
<dbReference type="InterPro" id="IPR016181">
    <property type="entry name" value="Acyl_CoA_acyltransferase"/>
</dbReference>
<evidence type="ECO:0000313" key="2">
    <source>
        <dbReference type="EMBL" id="SNB60252.1"/>
    </source>
</evidence>
<dbReference type="SUPFAM" id="SSF55729">
    <property type="entry name" value="Acyl-CoA N-acyltransferases (Nat)"/>
    <property type="match status" value="1"/>
</dbReference>
<reference evidence="3" key="1">
    <citation type="submission" date="2017-06" db="EMBL/GenBank/DDBJ databases">
        <authorList>
            <person name="Varghese N."/>
            <person name="Submissions S."/>
        </authorList>
    </citation>
    <scope>NUCLEOTIDE SEQUENCE [LARGE SCALE GENOMIC DNA]</scope>
    <source>
        <strain evidence="3">DSM 137</strain>
    </source>
</reference>
<keyword evidence="2" id="KW-0808">Transferase</keyword>
<proteinExistence type="predicted"/>
<dbReference type="GO" id="GO:0016747">
    <property type="term" value="F:acyltransferase activity, transferring groups other than amino-acyl groups"/>
    <property type="evidence" value="ECO:0007669"/>
    <property type="project" value="InterPro"/>
</dbReference>
<dbReference type="CDD" id="cd04301">
    <property type="entry name" value="NAT_SF"/>
    <property type="match status" value="1"/>
</dbReference>
<dbReference type="Pfam" id="PF00583">
    <property type="entry name" value="Acetyltransf_1"/>
    <property type="match status" value="1"/>
</dbReference>
<protein>
    <submittedName>
        <fullName evidence="2">Acetyltransferase (GNAT) family protein</fullName>
    </submittedName>
</protein>
<feature type="domain" description="N-acetyltransferase" evidence="1">
    <location>
        <begin position="45"/>
        <end position="194"/>
    </location>
</feature>
<sequence>MCEYAAGARKPLLCAGLRRRGGYAMTDDHMGGPPLIARETGAQPPRLFRLGPQDADRYADHLLRLDDEDRRFRFFDDAPEFMIMLHAGAAASDGRIALGFEEGGEIRAVGELLADPARPEVGELAFSVEKGWRRHGLGAALMGGLIEAGARAGFSTLELEFLANNAAMQALARRFTPSIVRRDGRVVATIASAG</sequence>
<dbReference type="Gene3D" id="3.40.630.30">
    <property type="match status" value="1"/>
</dbReference>